<dbReference type="Pfam" id="PF17678">
    <property type="entry name" value="Glyco_hydro_92N"/>
    <property type="match status" value="1"/>
</dbReference>
<feature type="region of interest" description="Disordered" evidence="1">
    <location>
        <begin position="598"/>
        <end position="625"/>
    </location>
</feature>
<gene>
    <name evidence="5" type="ORF">PCOR1329_LOCUS24420</name>
</gene>
<evidence type="ECO:0000256" key="1">
    <source>
        <dbReference type="SAM" id="MobiDB-lite"/>
    </source>
</evidence>
<dbReference type="InterPro" id="IPR014718">
    <property type="entry name" value="GH-type_carb-bd"/>
</dbReference>
<proteinExistence type="predicted"/>
<dbReference type="Gene3D" id="3.30.2080.10">
    <property type="entry name" value="GH92 mannosidase domain"/>
    <property type="match status" value="1"/>
</dbReference>
<protein>
    <recommendedName>
        <fullName evidence="7">Alpha-1,2-mannosidase</fullName>
    </recommendedName>
</protein>
<comment type="caution">
    <text evidence="5">The sequence shown here is derived from an EMBL/GenBank/DDBJ whole genome shotgun (WGS) entry which is preliminary data.</text>
</comment>
<evidence type="ECO:0000259" key="3">
    <source>
        <dbReference type="Pfam" id="PF07971"/>
    </source>
</evidence>
<feature type="domain" description="Glycosyl hydrolase family 92 N-terminal" evidence="4">
    <location>
        <begin position="62"/>
        <end position="266"/>
    </location>
</feature>
<dbReference type="PANTHER" id="PTHR12143:SF39">
    <property type="entry name" value="SECRETED PROTEIN"/>
    <property type="match status" value="1"/>
</dbReference>
<dbReference type="Gene3D" id="2.70.98.10">
    <property type="match status" value="1"/>
</dbReference>
<dbReference type="InterPro" id="IPR041371">
    <property type="entry name" value="GH92_N"/>
</dbReference>
<dbReference type="InterPro" id="IPR012939">
    <property type="entry name" value="Glyco_hydro_92"/>
</dbReference>
<sequence>MASLLHRCVICLSLHLSLRTEALQLHEEKPLWEYVDLEVKPQHLQKIRRTRRAWPMPANFTDPKIGTGGHGHTFPGATTPWGMVQVTPWIHDSGGASSWDTQSGYHADVDQARFYGMAHTALSGAGSGEMGELRLLPLGQGHDSYMHLNMKTVTASVGYFSAYVMPRRGGSRNKIQGGVFVESTAAQRGGIHKFTFRANRRPSIEVALGDIPDAFWGYQLVDHTLGNVSDRQVEGCASSRITGIGQATSLLCFAIEFNQPFSNVIVKAGSIVLDFGLSENIVHALVGVSRTDMEHARGSLSDLKSQGRGFAGFVASAREMWTRALGVVKVDMEGASRKTVLYTALYHSMISPSLLSDADGSYRLQGALDPSSGSYSKMGEGLLLSEVNAKMPIRRAKHGMHMYSTFSLWDTYRTLHPLMNLIHPDMSKQFGGSLMTMAETWGYLPPWQLIQSPADMMNGDGGSIVLGTMARNGILDSKGVFEVVRSVRRAPVDERKYLDDNGVVPEAIPEVAYSVVPEHVSRFLEQAKADHCVSSLASDLQMTSDAEYFHRRSDLIFGMWNETLEVFSTDRGNIMEDNMENMDNMDNMNYRESRDIPIASNTEGSSDEEIEGSVSEGSGTREQVNTLDTQTEAYTEGSARQYSWAADFDMGKMMQLRGGKERMACKLDQFFDGSTQTGQADMSGNMGSASLGNEPTMHTPFLYSRIGYPSRTQFQVDRAVKELFSDGPGGLPGNDDLGQMSSWIVFLLLGLYPSECSNEYILGRPFVSSARLSIKGNVLAINVVNQTDDNKYVQRATWQGQELDLENTGLTFGMLSKGGALQVWMSSSPAGPTYSCSGY</sequence>
<dbReference type="InterPro" id="IPR008928">
    <property type="entry name" value="6-hairpin_glycosidase_sf"/>
</dbReference>
<evidence type="ECO:0008006" key="7">
    <source>
        <dbReference type="Google" id="ProtNLM"/>
    </source>
</evidence>
<keyword evidence="6" id="KW-1185">Reference proteome</keyword>
<name>A0ABN9RZB9_9DINO</name>
<feature type="domain" description="Glycosyl hydrolase family 92" evidence="3">
    <location>
        <begin position="308"/>
        <end position="826"/>
    </location>
</feature>
<evidence type="ECO:0000313" key="6">
    <source>
        <dbReference type="Proteomes" id="UP001189429"/>
    </source>
</evidence>
<reference evidence="5" key="1">
    <citation type="submission" date="2023-10" db="EMBL/GenBank/DDBJ databases">
        <authorList>
            <person name="Chen Y."/>
            <person name="Shah S."/>
            <person name="Dougan E. K."/>
            <person name="Thang M."/>
            <person name="Chan C."/>
        </authorList>
    </citation>
    <scope>NUCLEOTIDE SEQUENCE [LARGE SCALE GENOMIC DNA]</scope>
</reference>
<dbReference type="Pfam" id="PF07971">
    <property type="entry name" value="Glyco_hydro_92"/>
    <property type="match status" value="1"/>
</dbReference>
<evidence type="ECO:0000259" key="4">
    <source>
        <dbReference type="Pfam" id="PF17678"/>
    </source>
</evidence>
<dbReference type="Gene3D" id="1.20.1610.10">
    <property type="entry name" value="alpha-1,2-mannosidases domains"/>
    <property type="match status" value="1"/>
</dbReference>
<dbReference type="PANTHER" id="PTHR12143">
    <property type="entry name" value="PEPTIDE N-GLYCANASE PNGASE -RELATED"/>
    <property type="match status" value="1"/>
</dbReference>
<dbReference type="InterPro" id="IPR050883">
    <property type="entry name" value="PNGase"/>
</dbReference>
<organism evidence="5 6">
    <name type="scientific">Prorocentrum cordatum</name>
    <dbReference type="NCBI Taxonomy" id="2364126"/>
    <lineage>
        <taxon>Eukaryota</taxon>
        <taxon>Sar</taxon>
        <taxon>Alveolata</taxon>
        <taxon>Dinophyceae</taxon>
        <taxon>Prorocentrales</taxon>
        <taxon>Prorocentraceae</taxon>
        <taxon>Prorocentrum</taxon>
    </lineage>
</organism>
<feature type="chain" id="PRO_5047009036" description="Alpha-1,2-mannosidase" evidence="2">
    <location>
        <begin position="23"/>
        <end position="839"/>
    </location>
</feature>
<evidence type="ECO:0000313" key="5">
    <source>
        <dbReference type="EMBL" id="CAK0823848.1"/>
    </source>
</evidence>
<accession>A0ABN9RZB9</accession>
<evidence type="ECO:0000256" key="2">
    <source>
        <dbReference type="SAM" id="SignalP"/>
    </source>
</evidence>
<dbReference type="EMBL" id="CAUYUJ010008406">
    <property type="protein sequence ID" value="CAK0823848.1"/>
    <property type="molecule type" value="Genomic_DNA"/>
</dbReference>
<dbReference type="SUPFAM" id="SSF48208">
    <property type="entry name" value="Six-hairpin glycosidases"/>
    <property type="match status" value="1"/>
</dbReference>
<dbReference type="Proteomes" id="UP001189429">
    <property type="component" value="Unassembled WGS sequence"/>
</dbReference>
<keyword evidence="2" id="KW-0732">Signal</keyword>
<dbReference type="Gene3D" id="1.20.1050.60">
    <property type="entry name" value="alpha-1,2-mannosidase"/>
    <property type="match status" value="1"/>
</dbReference>
<feature type="signal peptide" evidence="2">
    <location>
        <begin position="1"/>
        <end position="22"/>
    </location>
</feature>